<dbReference type="SUPFAM" id="SSF53335">
    <property type="entry name" value="S-adenosyl-L-methionine-dependent methyltransferases"/>
    <property type="match status" value="1"/>
</dbReference>
<feature type="region of interest" description="Disordered" evidence="1">
    <location>
        <begin position="1"/>
        <end position="39"/>
    </location>
</feature>
<reference evidence="2 3" key="1">
    <citation type="journal article" date="2021" name="Elife">
        <title>Chloroplast acquisition without the gene transfer in kleptoplastic sea slugs, Plakobranchus ocellatus.</title>
        <authorList>
            <person name="Maeda T."/>
            <person name="Takahashi S."/>
            <person name="Yoshida T."/>
            <person name="Shimamura S."/>
            <person name="Takaki Y."/>
            <person name="Nagai Y."/>
            <person name="Toyoda A."/>
            <person name="Suzuki Y."/>
            <person name="Arimoto A."/>
            <person name="Ishii H."/>
            <person name="Satoh N."/>
            <person name="Nishiyama T."/>
            <person name="Hasebe M."/>
            <person name="Maruyama T."/>
            <person name="Minagawa J."/>
            <person name="Obokata J."/>
            <person name="Shigenobu S."/>
        </authorList>
    </citation>
    <scope>NUCLEOTIDE SEQUENCE [LARGE SCALE GENOMIC DNA]</scope>
</reference>
<gene>
    <name evidence="2" type="ORF">ElyMa_004368300</name>
</gene>
<dbReference type="AlphaFoldDB" id="A0AAV4H8E8"/>
<evidence type="ECO:0008006" key="4">
    <source>
        <dbReference type="Google" id="ProtNLM"/>
    </source>
</evidence>
<protein>
    <recommendedName>
        <fullName evidence="4">SAM-dependent MTase RsmB/NOP-type domain-containing protein</fullName>
    </recommendedName>
</protein>
<name>A0AAV4H8E8_9GAST</name>
<evidence type="ECO:0000313" key="2">
    <source>
        <dbReference type="EMBL" id="GFR93030.1"/>
    </source>
</evidence>
<dbReference type="EMBL" id="BMAT01008812">
    <property type="protein sequence ID" value="GFR93030.1"/>
    <property type="molecule type" value="Genomic_DNA"/>
</dbReference>
<organism evidence="2 3">
    <name type="scientific">Elysia marginata</name>
    <dbReference type="NCBI Taxonomy" id="1093978"/>
    <lineage>
        <taxon>Eukaryota</taxon>
        <taxon>Metazoa</taxon>
        <taxon>Spiralia</taxon>
        <taxon>Lophotrochozoa</taxon>
        <taxon>Mollusca</taxon>
        <taxon>Gastropoda</taxon>
        <taxon>Heterobranchia</taxon>
        <taxon>Euthyneura</taxon>
        <taxon>Panpulmonata</taxon>
        <taxon>Sacoglossa</taxon>
        <taxon>Placobranchoidea</taxon>
        <taxon>Plakobranchidae</taxon>
        <taxon>Elysia</taxon>
    </lineage>
</organism>
<dbReference type="InterPro" id="IPR029063">
    <property type="entry name" value="SAM-dependent_MTases_sf"/>
</dbReference>
<evidence type="ECO:0000313" key="3">
    <source>
        <dbReference type="Proteomes" id="UP000762676"/>
    </source>
</evidence>
<accession>A0AAV4H8E8</accession>
<sequence>MKATPSYKANSMQDIPTKLASDLRKTSRSQSAPAKLGSLGRTCSASYESEMALHQTRLSSPQTLPTIPLGAYSTTKVDDFTPAQQRILAKAETVQLGSDKYYELFKEILGTLKESKKLDRKELDPETYKYLKSNISKTALDFCRQAVQFLKDPKETDLTDEGYEYLYNEVEETQRKHPTETFHKTVIKLYNFYQQARDDMIELARKKVSKEPCNSYFLAKKLDPDLELNLIEDLQPSHGSSARFKATWDIVNKNRITGKQTEFLKNIETCLGSRLNIYFQATSKGYQLLAEYFKKLSCKHVVEVMAGRGLTAKMLSSHGLLVHACDIKRFNEEKQLFRVDQCDAIKYIKEKSRVLELNNCGLLIAAPPPYIQDNEESSCGLTEIGRYLPYLFKWWHIKRGGPIIIVSEGGKDELCIPASIREQKIKLVPLQKQPPEGLIEELGCQRTVIMCKVTDEI</sequence>
<comment type="caution">
    <text evidence="2">The sequence shown here is derived from an EMBL/GenBank/DDBJ whole genome shotgun (WGS) entry which is preliminary data.</text>
</comment>
<proteinExistence type="predicted"/>
<keyword evidence="3" id="KW-1185">Reference proteome</keyword>
<dbReference type="Proteomes" id="UP000762676">
    <property type="component" value="Unassembled WGS sequence"/>
</dbReference>
<evidence type="ECO:0000256" key="1">
    <source>
        <dbReference type="SAM" id="MobiDB-lite"/>
    </source>
</evidence>